<evidence type="ECO:0000313" key="3">
    <source>
        <dbReference type="Proteomes" id="UP000325081"/>
    </source>
</evidence>
<dbReference type="AlphaFoldDB" id="A0A5A7PV37"/>
<name>A0A5A7PV37_STRAF</name>
<feature type="compositionally biased region" description="Polar residues" evidence="1">
    <location>
        <begin position="62"/>
        <end position="75"/>
    </location>
</feature>
<evidence type="ECO:0000313" key="2">
    <source>
        <dbReference type="EMBL" id="GER36548.1"/>
    </source>
</evidence>
<dbReference type="EMBL" id="BKCP01005183">
    <property type="protein sequence ID" value="GER36548.1"/>
    <property type="molecule type" value="Genomic_DNA"/>
</dbReference>
<organism evidence="2 3">
    <name type="scientific">Striga asiatica</name>
    <name type="common">Asiatic witchweed</name>
    <name type="synonym">Buchnera asiatica</name>
    <dbReference type="NCBI Taxonomy" id="4170"/>
    <lineage>
        <taxon>Eukaryota</taxon>
        <taxon>Viridiplantae</taxon>
        <taxon>Streptophyta</taxon>
        <taxon>Embryophyta</taxon>
        <taxon>Tracheophyta</taxon>
        <taxon>Spermatophyta</taxon>
        <taxon>Magnoliopsida</taxon>
        <taxon>eudicotyledons</taxon>
        <taxon>Gunneridae</taxon>
        <taxon>Pentapetalae</taxon>
        <taxon>asterids</taxon>
        <taxon>lamiids</taxon>
        <taxon>Lamiales</taxon>
        <taxon>Orobanchaceae</taxon>
        <taxon>Buchnereae</taxon>
        <taxon>Striga</taxon>
    </lineage>
</organism>
<dbReference type="GO" id="GO:0003677">
    <property type="term" value="F:DNA binding"/>
    <property type="evidence" value="ECO:0007669"/>
    <property type="project" value="UniProtKB-KW"/>
</dbReference>
<evidence type="ECO:0000256" key="1">
    <source>
        <dbReference type="SAM" id="MobiDB-lite"/>
    </source>
</evidence>
<proteinExistence type="predicted"/>
<protein>
    <submittedName>
        <fullName evidence="2">DNA-binding storekeeper protein-relatedtranscriptional regulator</fullName>
    </submittedName>
</protein>
<comment type="caution">
    <text evidence="2">The sequence shown here is derived from an EMBL/GenBank/DDBJ whole genome shotgun (WGS) entry which is preliminary data.</text>
</comment>
<keyword evidence="2" id="KW-0238">DNA-binding</keyword>
<sequence>MPPTPSSSSRSSVSMLVGIKISIANCPADTDHRRQRDCNIEGVQVCRHVRQHCRRLLPGKRSISQTQNDVLHNNPASPPPTINDTPFLGGATLFLHRASSRSRAMRESSIHVRKHYGL</sequence>
<feature type="region of interest" description="Disordered" evidence="1">
    <location>
        <begin position="59"/>
        <end position="83"/>
    </location>
</feature>
<accession>A0A5A7PV37</accession>
<gene>
    <name evidence="2" type="ORF">STAS_12899</name>
</gene>
<reference evidence="3" key="1">
    <citation type="journal article" date="2019" name="Curr. Biol.">
        <title>Genome Sequence of Striga asiatica Provides Insight into the Evolution of Plant Parasitism.</title>
        <authorList>
            <person name="Yoshida S."/>
            <person name="Kim S."/>
            <person name="Wafula E.K."/>
            <person name="Tanskanen J."/>
            <person name="Kim Y.M."/>
            <person name="Honaas L."/>
            <person name="Yang Z."/>
            <person name="Spallek T."/>
            <person name="Conn C.E."/>
            <person name="Ichihashi Y."/>
            <person name="Cheong K."/>
            <person name="Cui S."/>
            <person name="Der J.P."/>
            <person name="Gundlach H."/>
            <person name="Jiao Y."/>
            <person name="Hori C."/>
            <person name="Ishida J.K."/>
            <person name="Kasahara H."/>
            <person name="Kiba T."/>
            <person name="Kim M.S."/>
            <person name="Koo N."/>
            <person name="Laohavisit A."/>
            <person name="Lee Y.H."/>
            <person name="Lumba S."/>
            <person name="McCourt P."/>
            <person name="Mortimer J.C."/>
            <person name="Mutuku J.M."/>
            <person name="Nomura T."/>
            <person name="Sasaki-Sekimoto Y."/>
            <person name="Seto Y."/>
            <person name="Wang Y."/>
            <person name="Wakatake T."/>
            <person name="Sakakibara H."/>
            <person name="Demura T."/>
            <person name="Yamaguchi S."/>
            <person name="Yoneyama K."/>
            <person name="Manabe R.I."/>
            <person name="Nelson D.C."/>
            <person name="Schulman A.H."/>
            <person name="Timko M.P."/>
            <person name="dePamphilis C.W."/>
            <person name="Choi D."/>
            <person name="Shirasu K."/>
        </authorList>
    </citation>
    <scope>NUCLEOTIDE SEQUENCE [LARGE SCALE GENOMIC DNA]</scope>
    <source>
        <strain evidence="3">cv. UVA1</strain>
    </source>
</reference>
<keyword evidence="3" id="KW-1185">Reference proteome</keyword>
<dbReference type="Proteomes" id="UP000325081">
    <property type="component" value="Unassembled WGS sequence"/>
</dbReference>